<evidence type="ECO:0000256" key="4">
    <source>
        <dbReference type="ARBA" id="ARBA00023163"/>
    </source>
</evidence>
<keyword evidence="3" id="KW-0238">DNA-binding</keyword>
<evidence type="ECO:0000256" key="1">
    <source>
        <dbReference type="ARBA" id="ARBA00022553"/>
    </source>
</evidence>
<feature type="domain" description="Response regulatory" evidence="7">
    <location>
        <begin position="4"/>
        <end position="119"/>
    </location>
</feature>
<gene>
    <name evidence="8" type="ORF">ACFYXI_34250</name>
</gene>
<dbReference type="PROSITE" id="PS50110">
    <property type="entry name" value="RESPONSE_REGULATORY"/>
    <property type="match status" value="1"/>
</dbReference>
<dbReference type="PROSITE" id="PS50043">
    <property type="entry name" value="HTH_LUXR_2"/>
    <property type="match status" value="1"/>
</dbReference>
<evidence type="ECO:0000256" key="3">
    <source>
        <dbReference type="ARBA" id="ARBA00023125"/>
    </source>
</evidence>
<keyword evidence="2" id="KW-0805">Transcription regulation</keyword>
<dbReference type="RefSeq" id="WP_387416872.1">
    <property type="nucleotide sequence ID" value="NZ_CP191998.1"/>
</dbReference>
<evidence type="ECO:0000256" key="2">
    <source>
        <dbReference type="ARBA" id="ARBA00023015"/>
    </source>
</evidence>
<dbReference type="Pfam" id="PF00196">
    <property type="entry name" value="GerE"/>
    <property type="match status" value="1"/>
</dbReference>
<dbReference type="SUPFAM" id="SSF52172">
    <property type="entry name" value="CheY-like"/>
    <property type="match status" value="1"/>
</dbReference>
<dbReference type="CDD" id="cd17535">
    <property type="entry name" value="REC_NarL-like"/>
    <property type="match status" value="1"/>
</dbReference>
<dbReference type="InterPro" id="IPR039420">
    <property type="entry name" value="WalR-like"/>
</dbReference>
<comment type="caution">
    <text evidence="8">The sequence shown here is derived from an EMBL/GenBank/DDBJ whole genome shotgun (WGS) entry which is preliminary data.</text>
</comment>
<dbReference type="PRINTS" id="PR00038">
    <property type="entry name" value="HTHLUXR"/>
</dbReference>
<sequence>MTLRVVVADDERLVCASLRMVLTGEGHEVVGEAADGGRAVELARTLRPDLVLMDVRMPVMNGIEATRRITAADPAVKVLILTTFDLDEYVYAGLRAGATGFLLKDVPPRELVAAIEVVAAGDALLAPPITRRLIADFVGRAPAPRNPSVLDSLTGREIEVLELVARGLSNSEIMAKLHVTLSTVKAHMGKLLQKLDARDRAQLVIVAYQAGLVDLAPGPPPDAGEADANSAP</sequence>
<proteinExistence type="predicted"/>
<dbReference type="SMART" id="SM00448">
    <property type="entry name" value="REC"/>
    <property type="match status" value="1"/>
</dbReference>
<accession>A0ABW6T054</accession>
<organism evidence="8 9">
    <name type="scientific">Microtetraspora malaysiensis</name>
    <dbReference type="NCBI Taxonomy" id="161358"/>
    <lineage>
        <taxon>Bacteria</taxon>
        <taxon>Bacillati</taxon>
        <taxon>Actinomycetota</taxon>
        <taxon>Actinomycetes</taxon>
        <taxon>Streptosporangiales</taxon>
        <taxon>Streptosporangiaceae</taxon>
        <taxon>Microtetraspora</taxon>
    </lineage>
</organism>
<reference evidence="8 9" key="1">
    <citation type="submission" date="2024-10" db="EMBL/GenBank/DDBJ databases">
        <title>The Natural Products Discovery Center: Release of the First 8490 Sequenced Strains for Exploring Actinobacteria Biosynthetic Diversity.</title>
        <authorList>
            <person name="Kalkreuter E."/>
            <person name="Kautsar S.A."/>
            <person name="Yang D."/>
            <person name="Bader C.D."/>
            <person name="Teijaro C.N."/>
            <person name="Fluegel L."/>
            <person name="Davis C.M."/>
            <person name="Simpson J.R."/>
            <person name="Lauterbach L."/>
            <person name="Steele A.D."/>
            <person name="Gui C."/>
            <person name="Meng S."/>
            <person name="Li G."/>
            <person name="Viehrig K."/>
            <person name="Ye F."/>
            <person name="Su P."/>
            <person name="Kiefer A.F."/>
            <person name="Nichols A."/>
            <person name="Cepeda A.J."/>
            <person name="Yan W."/>
            <person name="Fan B."/>
            <person name="Jiang Y."/>
            <person name="Adhikari A."/>
            <person name="Zheng C.-J."/>
            <person name="Schuster L."/>
            <person name="Cowan T.M."/>
            <person name="Smanski M.J."/>
            <person name="Chevrette M.G."/>
            <person name="De Carvalho L.P.S."/>
            <person name="Shen B."/>
        </authorList>
    </citation>
    <scope>NUCLEOTIDE SEQUENCE [LARGE SCALE GENOMIC DNA]</scope>
    <source>
        <strain evidence="8 9">NPDC002173</strain>
    </source>
</reference>
<dbReference type="SMART" id="SM00421">
    <property type="entry name" value="HTH_LUXR"/>
    <property type="match status" value="1"/>
</dbReference>
<dbReference type="InterPro" id="IPR058245">
    <property type="entry name" value="NreC/VraR/RcsB-like_REC"/>
</dbReference>
<evidence type="ECO:0000259" key="7">
    <source>
        <dbReference type="PROSITE" id="PS50110"/>
    </source>
</evidence>
<dbReference type="EMBL" id="JBIASD010000034">
    <property type="protein sequence ID" value="MFF3670661.1"/>
    <property type="molecule type" value="Genomic_DNA"/>
</dbReference>
<dbReference type="InterPro" id="IPR000792">
    <property type="entry name" value="Tscrpt_reg_LuxR_C"/>
</dbReference>
<dbReference type="Gene3D" id="3.40.50.2300">
    <property type="match status" value="1"/>
</dbReference>
<dbReference type="PANTHER" id="PTHR43214">
    <property type="entry name" value="TWO-COMPONENT RESPONSE REGULATOR"/>
    <property type="match status" value="1"/>
</dbReference>
<dbReference type="SUPFAM" id="SSF46894">
    <property type="entry name" value="C-terminal effector domain of the bipartite response regulators"/>
    <property type="match status" value="1"/>
</dbReference>
<protein>
    <submittedName>
        <fullName evidence="8">Response regulator</fullName>
    </submittedName>
</protein>
<dbReference type="PANTHER" id="PTHR43214:SF24">
    <property type="entry name" value="TRANSCRIPTIONAL REGULATORY PROTEIN NARL-RELATED"/>
    <property type="match status" value="1"/>
</dbReference>
<evidence type="ECO:0000313" key="8">
    <source>
        <dbReference type="EMBL" id="MFF3670661.1"/>
    </source>
</evidence>
<keyword evidence="4" id="KW-0804">Transcription</keyword>
<dbReference type="InterPro" id="IPR011006">
    <property type="entry name" value="CheY-like_superfamily"/>
</dbReference>
<dbReference type="Proteomes" id="UP001602013">
    <property type="component" value="Unassembled WGS sequence"/>
</dbReference>
<feature type="modified residue" description="4-aspartylphosphate" evidence="5">
    <location>
        <position position="54"/>
    </location>
</feature>
<dbReference type="InterPro" id="IPR001789">
    <property type="entry name" value="Sig_transdc_resp-reg_receiver"/>
</dbReference>
<feature type="domain" description="HTH luxR-type" evidence="6">
    <location>
        <begin position="146"/>
        <end position="211"/>
    </location>
</feature>
<evidence type="ECO:0000313" key="9">
    <source>
        <dbReference type="Proteomes" id="UP001602013"/>
    </source>
</evidence>
<dbReference type="InterPro" id="IPR016032">
    <property type="entry name" value="Sig_transdc_resp-reg_C-effctor"/>
</dbReference>
<dbReference type="Pfam" id="PF00072">
    <property type="entry name" value="Response_reg"/>
    <property type="match status" value="1"/>
</dbReference>
<evidence type="ECO:0000256" key="5">
    <source>
        <dbReference type="PROSITE-ProRule" id="PRU00169"/>
    </source>
</evidence>
<keyword evidence="1 5" id="KW-0597">Phosphoprotein</keyword>
<evidence type="ECO:0000259" key="6">
    <source>
        <dbReference type="PROSITE" id="PS50043"/>
    </source>
</evidence>
<keyword evidence="9" id="KW-1185">Reference proteome</keyword>
<name>A0ABW6T054_9ACTN</name>
<dbReference type="CDD" id="cd06170">
    <property type="entry name" value="LuxR_C_like"/>
    <property type="match status" value="1"/>
</dbReference>